<organism evidence="6 7">
    <name type="scientific">Cyclotella cryptica</name>
    <dbReference type="NCBI Taxonomy" id="29204"/>
    <lineage>
        <taxon>Eukaryota</taxon>
        <taxon>Sar</taxon>
        <taxon>Stramenopiles</taxon>
        <taxon>Ochrophyta</taxon>
        <taxon>Bacillariophyta</taxon>
        <taxon>Coscinodiscophyceae</taxon>
        <taxon>Thalassiosirophycidae</taxon>
        <taxon>Stephanodiscales</taxon>
        <taxon>Stephanodiscaceae</taxon>
        <taxon>Cyclotella</taxon>
    </lineage>
</organism>
<dbReference type="InterPro" id="IPR006571">
    <property type="entry name" value="TLDc_dom"/>
</dbReference>
<name>A0ABD3PL46_9STRA</name>
<proteinExistence type="inferred from homology"/>
<gene>
    <name evidence="6" type="ORF">HJC23_011423</name>
</gene>
<dbReference type="Proteomes" id="UP001516023">
    <property type="component" value="Unassembled WGS sequence"/>
</dbReference>
<dbReference type="PANTHER" id="PTHR23354:SF62">
    <property type="entry name" value="MUSTARD, ISOFORM V"/>
    <property type="match status" value="1"/>
</dbReference>
<dbReference type="PROSITE" id="PS51886">
    <property type="entry name" value="TLDC"/>
    <property type="match status" value="1"/>
</dbReference>
<dbReference type="Pfam" id="PF00566">
    <property type="entry name" value="RabGAP-TBC"/>
    <property type="match status" value="1"/>
</dbReference>
<evidence type="ECO:0000259" key="5">
    <source>
        <dbReference type="PROSITE" id="PS51886"/>
    </source>
</evidence>
<comment type="caution">
    <text evidence="6">The sequence shown here is derived from an EMBL/GenBank/DDBJ whole genome shotgun (WGS) entry which is preliminary data.</text>
</comment>
<accession>A0ABD3PL46</accession>
<reference evidence="6 7" key="1">
    <citation type="journal article" date="2020" name="G3 (Bethesda)">
        <title>Improved Reference Genome for Cyclotella cryptica CCMP332, a Model for Cell Wall Morphogenesis, Salinity Adaptation, and Lipid Production in Diatoms (Bacillariophyta).</title>
        <authorList>
            <person name="Roberts W.R."/>
            <person name="Downey K.M."/>
            <person name="Ruck E.C."/>
            <person name="Traller J.C."/>
            <person name="Alverson A.J."/>
        </authorList>
    </citation>
    <scope>NUCLEOTIDE SEQUENCE [LARGE SCALE GENOMIC DNA]</scope>
    <source>
        <strain evidence="6 7">CCMP332</strain>
    </source>
</reference>
<keyword evidence="7" id="KW-1185">Reference proteome</keyword>
<evidence type="ECO:0000313" key="6">
    <source>
        <dbReference type="EMBL" id="KAL3788471.1"/>
    </source>
</evidence>
<evidence type="ECO:0000313" key="7">
    <source>
        <dbReference type="Proteomes" id="UP001516023"/>
    </source>
</evidence>
<dbReference type="Gene3D" id="1.10.472.80">
    <property type="entry name" value="Ypt/Rab-GAP domain of gyp1p, domain 3"/>
    <property type="match status" value="1"/>
</dbReference>
<comment type="similarity">
    <text evidence="2">Belongs to the OXR1 family.</text>
</comment>
<evidence type="ECO:0000256" key="4">
    <source>
        <dbReference type="ARBA" id="ARBA00040604"/>
    </source>
</evidence>
<dbReference type="SMART" id="SM00584">
    <property type="entry name" value="TLDc"/>
    <property type="match status" value="1"/>
</dbReference>
<sequence>MTKQRLPGIIIPATWSSLSQTSASRQVSTLSTCDNSKTKNRDMACDPADSNRFIRSVDTLFGGKIQPHGCPWFSDEAPLILGAQSDKQSLRQLKQKSRLGLPPQLRCAVWISSVVRVANPHQPIQISDSYGTLGTRHILDAAWDSVLQAVFANPSDRMDAVAVAPDLGLTQNGLYKLIHTDYNKWNPCPSNNGAPIPESGKRSLAAVLCAVQQVLGIEYCPLLPDIACILLTHMPESVAYTTLREMIKSSSYFIPVCQKDYYSWCKSFEVFVMRMSSYHFTVLKEIGVLTPEGLEPMFKRFFTTILKRGDVLHFMDIFVVDGSKAVFRLALSFLQLVPKSTLKSLKLTNAESWWGEIRKKTLHPSFDFKKQLDIMYPKFGKIAKRYPRRKLLKQAVSFHGKWALENMSLYIDKTPPKPTGLLNDKHVLLAKPTAVRSNLAKWLPTPLKTTKLDLIYSTEIHGRSFAAFYKECRRTKHTIILIEAILSEGSATIGMFASHAWIVHPSSFGDGECFLFRADPDPVCYNWIPNFSDDTEHQAIREQFMVARHDFIAMGANSGGTNGLRLDNDLASGESYPTVGFENEPLTKAGHERFEVGVVEVYRMMREVDGKAVDGNDDLIWDLEGI</sequence>
<dbReference type="InterPro" id="IPR000195">
    <property type="entry name" value="Rab-GAP-TBC_dom"/>
</dbReference>
<dbReference type="AlphaFoldDB" id="A0ABD3PL46"/>
<dbReference type="Pfam" id="PF07534">
    <property type="entry name" value="TLD"/>
    <property type="match status" value="1"/>
</dbReference>
<evidence type="ECO:0000256" key="2">
    <source>
        <dbReference type="ARBA" id="ARBA00009540"/>
    </source>
</evidence>
<evidence type="ECO:0000256" key="3">
    <source>
        <dbReference type="ARBA" id="ARBA00023128"/>
    </source>
</evidence>
<protein>
    <recommendedName>
        <fullName evidence="4">Oxidation resistance protein 1</fullName>
    </recommendedName>
</protein>
<dbReference type="PANTHER" id="PTHR23354">
    <property type="entry name" value="NUCLEOLAR PROTEIN 7/ESTROGEN RECEPTOR COACTIVATOR-RELATED"/>
    <property type="match status" value="1"/>
</dbReference>
<comment type="subcellular location">
    <subcellularLocation>
        <location evidence="1">Mitochondrion</location>
    </subcellularLocation>
</comment>
<keyword evidence="3" id="KW-0496">Mitochondrion</keyword>
<evidence type="ECO:0000256" key="1">
    <source>
        <dbReference type="ARBA" id="ARBA00004173"/>
    </source>
</evidence>
<dbReference type="EMBL" id="JABMIG020000156">
    <property type="protein sequence ID" value="KAL3788471.1"/>
    <property type="molecule type" value="Genomic_DNA"/>
</dbReference>
<feature type="domain" description="TLDc" evidence="5">
    <location>
        <begin position="427"/>
        <end position="605"/>
    </location>
</feature>
<dbReference type="GO" id="GO:0005739">
    <property type="term" value="C:mitochondrion"/>
    <property type="evidence" value="ECO:0007669"/>
    <property type="project" value="UniProtKB-SubCell"/>
</dbReference>